<evidence type="ECO:0000313" key="3">
    <source>
        <dbReference type="Proteomes" id="UP001152622"/>
    </source>
</evidence>
<gene>
    <name evidence="2" type="ORF">SKAU_G00233980</name>
</gene>
<comment type="caution">
    <text evidence="2">The sequence shown here is derived from an EMBL/GenBank/DDBJ whole genome shotgun (WGS) entry which is preliminary data.</text>
</comment>
<organism evidence="2 3">
    <name type="scientific">Synaphobranchus kaupii</name>
    <name type="common">Kaup's arrowtooth eel</name>
    <dbReference type="NCBI Taxonomy" id="118154"/>
    <lineage>
        <taxon>Eukaryota</taxon>
        <taxon>Metazoa</taxon>
        <taxon>Chordata</taxon>
        <taxon>Craniata</taxon>
        <taxon>Vertebrata</taxon>
        <taxon>Euteleostomi</taxon>
        <taxon>Actinopterygii</taxon>
        <taxon>Neopterygii</taxon>
        <taxon>Teleostei</taxon>
        <taxon>Anguilliformes</taxon>
        <taxon>Synaphobranchidae</taxon>
        <taxon>Synaphobranchus</taxon>
    </lineage>
</organism>
<feature type="region of interest" description="Disordered" evidence="1">
    <location>
        <begin position="1"/>
        <end position="39"/>
    </location>
</feature>
<protein>
    <submittedName>
        <fullName evidence="2">Uncharacterized protein</fullName>
    </submittedName>
</protein>
<dbReference type="EMBL" id="JAINUF010000008">
    <property type="protein sequence ID" value="KAJ8351922.1"/>
    <property type="molecule type" value="Genomic_DNA"/>
</dbReference>
<reference evidence="2" key="1">
    <citation type="journal article" date="2023" name="Science">
        <title>Genome structures resolve the early diversification of teleost fishes.</title>
        <authorList>
            <person name="Parey E."/>
            <person name="Louis A."/>
            <person name="Montfort J."/>
            <person name="Bouchez O."/>
            <person name="Roques C."/>
            <person name="Iampietro C."/>
            <person name="Lluch J."/>
            <person name="Castinel A."/>
            <person name="Donnadieu C."/>
            <person name="Desvignes T."/>
            <person name="Floi Bucao C."/>
            <person name="Jouanno E."/>
            <person name="Wen M."/>
            <person name="Mejri S."/>
            <person name="Dirks R."/>
            <person name="Jansen H."/>
            <person name="Henkel C."/>
            <person name="Chen W.J."/>
            <person name="Zahm M."/>
            <person name="Cabau C."/>
            <person name="Klopp C."/>
            <person name="Thompson A.W."/>
            <person name="Robinson-Rechavi M."/>
            <person name="Braasch I."/>
            <person name="Lecointre G."/>
            <person name="Bobe J."/>
            <person name="Postlethwait J.H."/>
            <person name="Berthelot C."/>
            <person name="Roest Crollius H."/>
            <person name="Guiguen Y."/>
        </authorList>
    </citation>
    <scope>NUCLEOTIDE SEQUENCE</scope>
    <source>
        <strain evidence="2">WJC10195</strain>
    </source>
</reference>
<accession>A0A9Q1F655</accession>
<sequence>MNIKDPKATVSSKKKSPPPPPPARHKQTSKTKATAPPIPNEVDTLEFFDSVIASCDLEPNRKPNLDDGHADVDFIGKCEASVRRRSVISAK</sequence>
<proteinExistence type="predicted"/>
<evidence type="ECO:0000256" key="1">
    <source>
        <dbReference type="SAM" id="MobiDB-lite"/>
    </source>
</evidence>
<dbReference type="OrthoDB" id="8784811at2759"/>
<dbReference type="Proteomes" id="UP001152622">
    <property type="component" value="Chromosome 8"/>
</dbReference>
<evidence type="ECO:0000313" key="2">
    <source>
        <dbReference type="EMBL" id="KAJ8351922.1"/>
    </source>
</evidence>
<name>A0A9Q1F655_SYNKA</name>
<keyword evidence="3" id="KW-1185">Reference proteome</keyword>
<dbReference type="AlphaFoldDB" id="A0A9Q1F655"/>